<dbReference type="InterPro" id="IPR002403">
    <property type="entry name" value="Cyt_P450_E_grp-IV"/>
</dbReference>
<dbReference type="PROSITE" id="PS00086">
    <property type="entry name" value="CYTOCHROME_P450"/>
    <property type="match status" value="1"/>
</dbReference>
<evidence type="ECO:0000313" key="13">
    <source>
        <dbReference type="Proteomes" id="UP000054337"/>
    </source>
</evidence>
<evidence type="ECO:0000256" key="11">
    <source>
        <dbReference type="SAM" id="Phobius"/>
    </source>
</evidence>
<evidence type="ECO:0008006" key="14">
    <source>
        <dbReference type="Google" id="ProtNLM"/>
    </source>
</evidence>
<evidence type="ECO:0000256" key="2">
    <source>
        <dbReference type="ARBA" id="ARBA00004685"/>
    </source>
</evidence>
<dbReference type="AlphaFoldDB" id="W7EWA6"/>
<keyword evidence="11" id="KW-1133">Transmembrane helix</keyword>
<dbReference type="PANTHER" id="PTHR46206:SF2">
    <property type="entry name" value="CYTOCHROME P450 MONOOXYGENASE AUSG-RELATED"/>
    <property type="match status" value="1"/>
</dbReference>
<evidence type="ECO:0000256" key="10">
    <source>
        <dbReference type="RuleBase" id="RU000461"/>
    </source>
</evidence>
<comment type="pathway">
    <text evidence="2">Mycotoxin biosynthesis.</text>
</comment>
<evidence type="ECO:0000256" key="5">
    <source>
        <dbReference type="ARBA" id="ARBA00022723"/>
    </source>
</evidence>
<evidence type="ECO:0000256" key="7">
    <source>
        <dbReference type="ARBA" id="ARBA00023004"/>
    </source>
</evidence>
<dbReference type="GO" id="GO:0004497">
    <property type="term" value="F:monooxygenase activity"/>
    <property type="evidence" value="ECO:0007669"/>
    <property type="project" value="UniProtKB-KW"/>
</dbReference>
<dbReference type="CDD" id="cd11041">
    <property type="entry name" value="CYP503A1-like"/>
    <property type="match status" value="1"/>
</dbReference>
<organism evidence="12 13">
    <name type="scientific">Bipolaris victoriae (strain FI3)</name>
    <name type="common">Victoria blight of oats agent</name>
    <name type="synonym">Cochliobolus victoriae</name>
    <dbReference type="NCBI Taxonomy" id="930091"/>
    <lineage>
        <taxon>Eukaryota</taxon>
        <taxon>Fungi</taxon>
        <taxon>Dikarya</taxon>
        <taxon>Ascomycota</taxon>
        <taxon>Pezizomycotina</taxon>
        <taxon>Dothideomycetes</taxon>
        <taxon>Pleosporomycetidae</taxon>
        <taxon>Pleosporales</taxon>
        <taxon>Pleosporineae</taxon>
        <taxon>Pleosporaceae</taxon>
        <taxon>Bipolaris</taxon>
    </lineage>
</organism>
<evidence type="ECO:0000256" key="8">
    <source>
        <dbReference type="ARBA" id="ARBA00023033"/>
    </source>
</evidence>
<protein>
    <recommendedName>
        <fullName evidence="14">Cytochrome P450 monooxygenase</fullName>
    </recommendedName>
</protein>
<dbReference type="GO" id="GO:0005506">
    <property type="term" value="F:iron ion binding"/>
    <property type="evidence" value="ECO:0007669"/>
    <property type="project" value="InterPro"/>
</dbReference>
<dbReference type="InterPro" id="IPR001128">
    <property type="entry name" value="Cyt_P450"/>
</dbReference>
<dbReference type="SUPFAM" id="SSF48264">
    <property type="entry name" value="Cytochrome P450"/>
    <property type="match status" value="1"/>
</dbReference>
<dbReference type="HOGENOM" id="CLU_022195_0_3_1"/>
<evidence type="ECO:0000256" key="3">
    <source>
        <dbReference type="ARBA" id="ARBA00010617"/>
    </source>
</evidence>
<dbReference type="GO" id="GO:0016705">
    <property type="term" value="F:oxidoreductase activity, acting on paired donors, with incorporation or reduction of molecular oxygen"/>
    <property type="evidence" value="ECO:0007669"/>
    <property type="project" value="InterPro"/>
</dbReference>
<dbReference type="PANTHER" id="PTHR46206">
    <property type="entry name" value="CYTOCHROME P450"/>
    <property type="match status" value="1"/>
</dbReference>
<evidence type="ECO:0000256" key="4">
    <source>
        <dbReference type="ARBA" id="ARBA00022617"/>
    </source>
</evidence>
<dbReference type="Proteomes" id="UP000054337">
    <property type="component" value="Unassembled WGS sequence"/>
</dbReference>
<dbReference type="GeneID" id="26258866"/>
<keyword evidence="5 9" id="KW-0479">Metal-binding</keyword>
<sequence length="506" mass="57320">MSAPRTLHLPNLLLDPSPDTTEKVLPTVITMSLAVVTLIISMFILTNRSKLPLANPPAWFQPMLVKRIEFMKSGPSVLDMARKSYGKQPYRLINHIGEIIVLPPSYANTIRNEPRLNFGEALNYELPNRLSAFDPLCILSHEKKILQTVVKKQLTKFLKWKEITVSDSVLSLVTRLSSKVFLGDELCRNEEWLQLSKEYTVCSFQAAKKMNYIPSILKPVYGLFSKEVKIVEQKLNQARALLKPIVAERNRLKLEAAKKSEPALRYNDALEWIDEESQGTADTAVFQMSLSFAAIHTTSDLLGQTMTRIANDPSLAEDLRKEIVQVISTDGLTKLALANLKLMDSTMKETQRINPNTIFGMRRMAKEKVVLPDGTVIPKGQYVAVDIANLFDPELYPEPNKFDPYRYYRMRKDPSLAMKAHLVSTGAENISFGHGLHACPGRFFSANEMKIALCHLLLKYDWTLAAGASLEPVHLFADTIALDPRNKLRYRRREEELKLESLGFDE</sequence>
<reference evidence="12 13" key="1">
    <citation type="journal article" date="2013" name="PLoS Genet.">
        <title>Comparative genome structure, secondary metabolite, and effector coding capacity across Cochliobolus pathogens.</title>
        <authorList>
            <person name="Condon B.J."/>
            <person name="Leng Y."/>
            <person name="Wu D."/>
            <person name="Bushley K.E."/>
            <person name="Ohm R.A."/>
            <person name="Otillar R."/>
            <person name="Martin J."/>
            <person name="Schackwitz W."/>
            <person name="Grimwood J."/>
            <person name="MohdZainudin N."/>
            <person name="Xue C."/>
            <person name="Wang R."/>
            <person name="Manning V.A."/>
            <person name="Dhillon B."/>
            <person name="Tu Z.J."/>
            <person name="Steffenson B.J."/>
            <person name="Salamov A."/>
            <person name="Sun H."/>
            <person name="Lowry S."/>
            <person name="LaButti K."/>
            <person name="Han J."/>
            <person name="Copeland A."/>
            <person name="Lindquist E."/>
            <person name="Barry K."/>
            <person name="Schmutz J."/>
            <person name="Baker S.E."/>
            <person name="Ciuffetti L.M."/>
            <person name="Grigoriev I.V."/>
            <person name="Zhong S."/>
            <person name="Turgeon B.G."/>
        </authorList>
    </citation>
    <scope>NUCLEOTIDE SEQUENCE [LARGE SCALE GENOMIC DNA]</scope>
    <source>
        <strain evidence="12 13">FI3</strain>
    </source>
</reference>
<dbReference type="PRINTS" id="PR00465">
    <property type="entry name" value="EP450IV"/>
</dbReference>
<keyword evidence="4 9" id="KW-0349">Heme</keyword>
<accession>W7EWA6</accession>
<dbReference type="InterPro" id="IPR017972">
    <property type="entry name" value="Cyt_P450_CS"/>
</dbReference>
<evidence type="ECO:0000256" key="1">
    <source>
        <dbReference type="ARBA" id="ARBA00001971"/>
    </source>
</evidence>
<dbReference type="EMBL" id="KI968700">
    <property type="protein sequence ID" value="EUN31229.1"/>
    <property type="molecule type" value="Genomic_DNA"/>
</dbReference>
<dbReference type="RefSeq" id="XP_014560829.1">
    <property type="nucleotide sequence ID" value="XM_014705343.1"/>
</dbReference>
<proteinExistence type="inferred from homology"/>
<evidence type="ECO:0000256" key="6">
    <source>
        <dbReference type="ARBA" id="ARBA00023002"/>
    </source>
</evidence>
<dbReference type="InterPro" id="IPR036396">
    <property type="entry name" value="Cyt_P450_sf"/>
</dbReference>
<keyword evidence="7 9" id="KW-0408">Iron</keyword>
<evidence type="ECO:0000313" key="12">
    <source>
        <dbReference type="EMBL" id="EUN31229.1"/>
    </source>
</evidence>
<keyword evidence="11" id="KW-0472">Membrane</keyword>
<keyword evidence="11" id="KW-0812">Transmembrane</keyword>
<dbReference type="GO" id="GO:0020037">
    <property type="term" value="F:heme binding"/>
    <property type="evidence" value="ECO:0007669"/>
    <property type="project" value="InterPro"/>
</dbReference>
<feature type="binding site" description="axial binding residue" evidence="9">
    <location>
        <position position="439"/>
    </location>
    <ligand>
        <name>heme</name>
        <dbReference type="ChEBI" id="CHEBI:30413"/>
    </ligand>
    <ligandPart>
        <name>Fe</name>
        <dbReference type="ChEBI" id="CHEBI:18248"/>
    </ligandPart>
</feature>
<keyword evidence="13" id="KW-1185">Reference proteome</keyword>
<name>W7EWA6_BIPV3</name>
<keyword evidence="8 10" id="KW-0503">Monooxygenase</keyword>
<feature type="transmembrane region" description="Helical" evidence="11">
    <location>
        <begin position="24"/>
        <end position="45"/>
    </location>
</feature>
<keyword evidence="6 10" id="KW-0560">Oxidoreductase</keyword>
<gene>
    <name evidence="12" type="ORF">COCVIDRAFT_88465</name>
</gene>
<dbReference type="Gene3D" id="1.10.630.10">
    <property type="entry name" value="Cytochrome P450"/>
    <property type="match status" value="1"/>
</dbReference>
<dbReference type="Pfam" id="PF00067">
    <property type="entry name" value="p450"/>
    <property type="match status" value="1"/>
</dbReference>
<comment type="similarity">
    <text evidence="3 10">Belongs to the cytochrome P450 family.</text>
</comment>
<dbReference type="OrthoDB" id="1844152at2759"/>
<evidence type="ECO:0000256" key="9">
    <source>
        <dbReference type="PIRSR" id="PIRSR602403-1"/>
    </source>
</evidence>
<comment type="cofactor">
    <cofactor evidence="1 9">
        <name>heme</name>
        <dbReference type="ChEBI" id="CHEBI:30413"/>
    </cofactor>
</comment>